<dbReference type="PANTHER" id="PTHR23516:SF1">
    <property type="entry name" value="MOLYBDATE-ANION TRANSPORTER"/>
    <property type="match status" value="1"/>
</dbReference>
<dbReference type="InterPro" id="IPR036259">
    <property type="entry name" value="MFS_trans_sf"/>
</dbReference>
<evidence type="ECO:0000256" key="8">
    <source>
        <dbReference type="ARBA" id="ARBA00023065"/>
    </source>
</evidence>
<dbReference type="InterPro" id="IPR008509">
    <property type="entry name" value="MOT2/MFSD5"/>
</dbReference>
<feature type="transmembrane region" description="Helical" evidence="12">
    <location>
        <begin position="260"/>
        <end position="282"/>
    </location>
</feature>
<evidence type="ECO:0000256" key="12">
    <source>
        <dbReference type="SAM" id="Phobius"/>
    </source>
</evidence>
<feature type="transmembrane region" description="Helical" evidence="12">
    <location>
        <begin position="392"/>
        <end position="408"/>
    </location>
</feature>
<dbReference type="Pfam" id="PF05631">
    <property type="entry name" value="MFS_5"/>
    <property type="match status" value="1"/>
</dbReference>
<dbReference type="GO" id="GO:0015098">
    <property type="term" value="F:molybdate ion transmembrane transporter activity"/>
    <property type="evidence" value="ECO:0007669"/>
    <property type="project" value="InterPro"/>
</dbReference>
<feature type="transmembrane region" description="Helical" evidence="12">
    <location>
        <begin position="181"/>
        <end position="209"/>
    </location>
</feature>
<keyword evidence="14" id="KW-1185">Reference proteome</keyword>
<feature type="transmembrane region" description="Helical" evidence="12">
    <location>
        <begin position="355"/>
        <end position="371"/>
    </location>
</feature>
<proteinExistence type="predicted"/>
<gene>
    <name evidence="13" type="ORF">LTR09_004355</name>
</gene>
<feature type="transmembrane region" description="Helical" evidence="12">
    <location>
        <begin position="56"/>
        <end position="78"/>
    </location>
</feature>
<dbReference type="Gene3D" id="1.20.1250.20">
    <property type="entry name" value="MFS general substrate transporter like domains"/>
    <property type="match status" value="1"/>
</dbReference>
<feature type="transmembrane region" description="Helical" evidence="12">
    <location>
        <begin position="332"/>
        <end position="349"/>
    </location>
</feature>
<keyword evidence="5" id="KW-1003">Cell membrane</keyword>
<dbReference type="SUPFAM" id="SSF103473">
    <property type="entry name" value="MFS general substrate transporter"/>
    <property type="match status" value="1"/>
</dbReference>
<feature type="transmembrane region" description="Helical" evidence="12">
    <location>
        <begin position="6"/>
        <end position="22"/>
    </location>
</feature>
<evidence type="ECO:0000256" key="6">
    <source>
        <dbReference type="ARBA" id="ARBA00022692"/>
    </source>
</evidence>
<feature type="transmembrane region" description="Helical" evidence="12">
    <location>
        <begin position="420"/>
        <end position="438"/>
    </location>
</feature>
<protein>
    <recommendedName>
        <fullName evidence="3">Molybdate-anion transporter</fullName>
    </recommendedName>
    <alternativeName>
        <fullName evidence="10">Major facilitator superfamily domain-containing protein 5</fullName>
    </alternativeName>
    <alternativeName>
        <fullName evidence="11">Molybdate transporter 2 homolog</fullName>
    </alternativeName>
</protein>
<dbReference type="CDD" id="cd17487">
    <property type="entry name" value="MFS_MFSD5_like"/>
    <property type="match status" value="1"/>
</dbReference>
<evidence type="ECO:0000256" key="5">
    <source>
        <dbReference type="ARBA" id="ARBA00022475"/>
    </source>
</evidence>
<feature type="transmembrane region" description="Helical" evidence="12">
    <location>
        <begin position="118"/>
        <end position="135"/>
    </location>
</feature>
<dbReference type="EMBL" id="JAWDJX010000011">
    <property type="protein sequence ID" value="KAK3054626.1"/>
    <property type="molecule type" value="Genomic_DNA"/>
</dbReference>
<evidence type="ECO:0000256" key="4">
    <source>
        <dbReference type="ARBA" id="ARBA00022448"/>
    </source>
</evidence>
<comment type="caution">
    <text evidence="13">The sequence shown here is derived from an EMBL/GenBank/DDBJ whole genome shotgun (WGS) entry which is preliminary data.</text>
</comment>
<name>A0AAJ0DIA6_9PEZI</name>
<reference evidence="13" key="1">
    <citation type="submission" date="2023-04" db="EMBL/GenBank/DDBJ databases">
        <title>Black Yeasts Isolated from many extreme environments.</title>
        <authorList>
            <person name="Coleine C."/>
            <person name="Stajich J.E."/>
            <person name="Selbmann L."/>
        </authorList>
    </citation>
    <scope>NUCLEOTIDE SEQUENCE</scope>
    <source>
        <strain evidence="13">CCFEE 5312</strain>
    </source>
</reference>
<keyword evidence="9 12" id="KW-0472">Membrane</keyword>
<evidence type="ECO:0000256" key="9">
    <source>
        <dbReference type="ARBA" id="ARBA00023136"/>
    </source>
</evidence>
<dbReference type="AlphaFoldDB" id="A0AAJ0DIA6"/>
<comment type="subcellular location">
    <subcellularLocation>
        <location evidence="2">Cell membrane</location>
        <topology evidence="2">Multi-pass membrane protein</topology>
    </subcellularLocation>
</comment>
<dbReference type="GO" id="GO:0006811">
    <property type="term" value="P:monoatomic ion transport"/>
    <property type="evidence" value="ECO:0007669"/>
    <property type="project" value="UniProtKB-KW"/>
</dbReference>
<organism evidence="13 14">
    <name type="scientific">Extremus antarcticus</name>
    <dbReference type="NCBI Taxonomy" id="702011"/>
    <lineage>
        <taxon>Eukaryota</taxon>
        <taxon>Fungi</taxon>
        <taxon>Dikarya</taxon>
        <taxon>Ascomycota</taxon>
        <taxon>Pezizomycotina</taxon>
        <taxon>Dothideomycetes</taxon>
        <taxon>Dothideomycetidae</taxon>
        <taxon>Mycosphaerellales</taxon>
        <taxon>Extremaceae</taxon>
        <taxon>Extremus</taxon>
    </lineage>
</organism>
<evidence type="ECO:0000313" key="13">
    <source>
        <dbReference type="EMBL" id="KAK3054626.1"/>
    </source>
</evidence>
<sequence length="439" mass="47958">MELYGIYFAALILFNAALAFHRHQSDKNASAKESLALPSGDSRDSKAVATKFKREYFGLYALVMAADWLQGPYMYTLYKHEKSISESTVASLFTVGFVTAGITASFVGSLADQYGRRAGCLTFCVTYGLSCLSVLSNDIFILFVGRALGGLSTTLLYSVFETWMIAEYHKRELSGCLSLGSMFSMLVTLSSVVAILSGVVGEAIVAYTGTKTSPFMASFVCLVVAFVGIHQLWSENYGEAASEKQQSDGGWRALLADRRILALTATTTCFEGSMYLFVFFWAPTLISAHERAGSESPLPLGLIFSCFMCVVMLGSTIFGVVKPDNARDAGHLLLSILALASYGLLIPVLQRSEGGTFWSFALFEVSVGLYFPSMSRLKSEVVEDAVRAKVYGFMRLPLNVFIAVALGITQDGDEHRRKVFTVTGALLLAAFWVVRRYLL</sequence>
<dbReference type="PANTHER" id="PTHR23516">
    <property type="entry name" value="SAM (S-ADENOSYL METHIONINE) TRANSPORTER"/>
    <property type="match status" value="1"/>
</dbReference>
<feature type="transmembrane region" description="Helical" evidence="12">
    <location>
        <begin position="90"/>
        <end position="111"/>
    </location>
</feature>
<dbReference type="GO" id="GO:0005886">
    <property type="term" value="C:plasma membrane"/>
    <property type="evidence" value="ECO:0007669"/>
    <property type="project" value="UniProtKB-SubCell"/>
</dbReference>
<comment type="function">
    <text evidence="1">Mediates high-affinity intracellular uptake of the rare oligo-element molybdenum.</text>
</comment>
<evidence type="ECO:0000256" key="11">
    <source>
        <dbReference type="ARBA" id="ARBA00032555"/>
    </source>
</evidence>
<evidence type="ECO:0000256" key="10">
    <source>
        <dbReference type="ARBA" id="ARBA00030646"/>
    </source>
</evidence>
<evidence type="ECO:0000313" key="14">
    <source>
        <dbReference type="Proteomes" id="UP001271007"/>
    </source>
</evidence>
<keyword evidence="8" id="KW-0406">Ion transport</keyword>
<keyword evidence="6 12" id="KW-0812">Transmembrane</keyword>
<keyword evidence="4" id="KW-0813">Transport</keyword>
<evidence type="ECO:0000256" key="1">
    <source>
        <dbReference type="ARBA" id="ARBA00003019"/>
    </source>
</evidence>
<keyword evidence="7 12" id="KW-1133">Transmembrane helix</keyword>
<evidence type="ECO:0000256" key="3">
    <source>
        <dbReference type="ARBA" id="ARBA00021242"/>
    </source>
</evidence>
<evidence type="ECO:0000256" key="2">
    <source>
        <dbReference type="ARBA" id="ARBA00004651"/>
    </source>
</evidence>
<dbReference type="Proteomes" id="UP001271007">
    <property type="component" value="Unassembled WGS sequence"/>
</dbReference>
<evidence type="ECO:0000256" key="7">
    <source>
        <dbReference type="ARBA" id="ARBA00022989"/>
    </source>
</evidence>
<feature type="transmembrane region" description="Helical" evidence="12">
    <location>
        <begin position="302"/>
        <end position="320"/>
    </location>
</feature>
<accession>A0AAJ0DIA6</accession>